<dbReference type="CDD" id="cd23992">
    <property type="entry name" value="PBP_GOBP"/>
    <property type="match status" value="1"/>
</dbReference>
<accession>A0AAN7SR92</accession>
<evidence type="ECO:0000256" key="2">
    <source>
        <dbReference type="SAM" id="SignalP"/>
    </source>
</evidence>
<dbReference type="Gene3D" id="1.10.238.20">
    <property type="entry name" value="Pheromone/general odorant binding protein domain"/>
    <property type="match status" value="1"/>
</dbReference>
<dbReference type="SUPFAM" id="SSF47565">
    <property type="entry name" value="Insect pheromone/odorant-binding proteins"/>
    <property type="match status" value="1"/>
</dbReference>
<comment type="caution">
    <text evidence="3">The sequence shown here is derived from an EMBL/GenBank/DDBJ whole genome shotgun (WGS) entry which is preliminary data.</text>
</comment>
<keyword evidence="4" id="KW-1185">Reference proteome</keyword>
<feature type="chain" id="PRO_5043024585" evidence="2">
    <location>
        <begin position="17"/>
        <end position="147"/>
    </location>
</feature>
<gene>
    <name evidence="3" type="ORF">RN001_002499</name>
</gene>
<evidence type="ECO:0000313" key="4">
    <source>
        <dbReference type="Proteomes" id="UP001353858"/>
    </source>
</evidence>
<dbReference type="InterPro" id="IPR036728">
    <property type="entry name" value="PBP_GOBP_sf"/>
</dbReference>
<dbReference type="AlphaFoldDB" id="A0AAN7SR92"/>
<keyword evidence="1 2" id="KW-0732">Signal</keyword>
<dbReference type="GO" id="GO:0007608">
    <property type="term" value="P:sensory perception of smell"/>
    <property type="evidence" value="ECO:0007669"/>
    <property type="project" value="TreeGrafter"/>
</dbReference>
<dbReference type="PANTHER" id="PTHR11857:SF42">
    <property type="entry name" value="GENERAL ODORANT-BINDING PROTEIN 19D-RELATED"/>
    <property type="match status" value="1"/>
</dbReference>
<organism evidence="3 4">
    <name type="scientific">Aquatica leii</name>
    <dbReference type="NCBI Taxonomy" id="1421715"/>
    <lineage>
        <taxon>Eukaryota</taxon>
        <taxon>Metazoa</taxon>
        <taxon>Ecdysozoa</taxon>
        <taxon>Arthropoda</taxon>
        <taxon>Hexapoda</taxon>
        <taxon>Insecta</taxon>
        <taxon>Pterygota</taxon>
        <taxon>Neoptera</taxon>
        <taxon>Endopterygota</taxon>
        <taxon>Coleoptera</taxon>
        <taxon>Polyphaga</taxon>
        <taxon>Elateriformia</taxon>
        <taxon>Elateroidea</taxon>
        <taxon>Lampyridae</taxon>
        <taxon>Luciolinae</taxon>
        <taxon>Aquatica</taxon>
    </lineage>
</organism>
<dbReference type="Pfam" id="PF01395">
    <property type="entry name" value="PBP_GOBP"/>
    <property type="match status" value="1"/>
</dbReference>
<evidence type="ECO:0000256" key="1">
    <source>
        <dbReference type="ARBA" id="ARBA00022729"/>
    </source>
</evidence>
<dbReference type="SMART" id="SM00708">
    <property type="entry name" value="PhBP"/>
    <property type="match status" value="1"/>
</dbReference>
<reference evidence="4" key="1">
    <citation type="submission" date="2023-01" db="EMBL/GenBank/DDBJ databases">
        <title>Key to firefly adult light organ development and bioluminescence: homeobox transcription factors regulate luciferase expression and transportation to peroxisome.</title>
        <authorList>
            <person name="Fu X."/>
        </authorList>
    </citation>
    <scope>NUCLEOTIDE SEQUENCE [LARGE SCALE GENOMIC DNA]</scope>
</reference>
<dbReference type="EMBL" id="JARPUR010000001">
    <property type="protein sequence ID" value="KAK4886228.1"/>
    <property type="molecule type" value="Genomic_DNA"/>
</dbReference>
<proteinExistence type="predicted"/>
<feature type="signal peptide" evidence="2">
    <location>
        <begin position="1"/>
        <end position="16"/>
    </location>
</feature>
<dbReference type="PANTHER" id="PTHR11857">
    <property type="entry name" value="ODORANT BINDING PROTEIN-RELATED"/>
    <property type="match status" value="1"/>
</dbReference>
<evidence type="ECO:0000313" key="3">
    <source>
        <dbReference type="EMBL" id="KAK4886228.1"/>
    </source>
</evidence>
<name>A0AAN7SR92_9COLE</name>
<sequence>MKYFIVLSSLIFLTYGLSPEATEAIKKYAKEIGEQCKTELGTTDEDIAPILRHQPPTTEKGKCFLACIHKKTGCLDANGKINKTGVLAAIEKLKEIDQDYFGKIKQVVEICMGKVNDLSNECETAVAMFECGEIEKDKVGLPKIDFH</sequence>
<dbReference type="InterPro" id="IPR006170">
    <property type="entry name" value="PBP/GOBP"/>
</dbReference>
<dbReference type="GO" id="GO:0005549">
    <property type="term" value="F:odorant binding"/>
    <property type="evidence" value="ECO:0007669"/>
    <property type="project" value="InterPro"/>
</dbReference>
<protein>
    <submittedName>
        <fullName evidence="3">Uncharacterized protein</fullName>
    </submittedName>
</protein>
<dbReference type="GO" id="GO:0005615">
    <property type="term" value="C:extracellular space"/>
    <property type="evidence" value="ECO:0007669"/>
    <property type="project" value="TreeGrafter"/>
</dbReference>
<dbReference type="Proteomes" id="UP001353858">
    <property type="component" value="Unassembled WGS sequence"/>
</dbReference>